<dbReference type="Proteomes" id="UP000190667">
    <property type="component" value="Unassembled WGS sequence"/>
</dbReference>
<evidence type="ECO:0000313" key="2">
    <source>
        <dbReference type="Proteomes" id="UP000190667"/>
    </source>
</evidence>
<gene>
    <name evidence="1" type="ORF">BTJ39_23720</name>
</gene>
<evidence type="ECO:0008006" key="3">
    <source>
        <dbReference type="Google" id="ProtNLM"/>
    </source>
</evidence>
<organism evidence="1 2">
    <name type="scientific">Izhakiella australiensis</name>
    <dbReference type="NCBI Taxonomy" id="1926881"/>
    <lineage>
        <taxon>Bacteria</taxon>
        <taxon>Pseudomonadati</taxon>
        <taxon>Pseudomonadota</taxon>
        <taxon>Gammaproteobacteria</taxon>
        <taxon>Enterobacterales</taxon>
        <taxon>Erwiniaceae</taxon>
        <taxon>Izhakiella</taxon>
    </lineage>
</organism>
<proteinExistence type="predicted"/>
<accession>A0A1S8Y6C0</accession>
<dbReference type="AlphaFoldDB" id="A0A1S8Y6C0"/>
<protein>
    <recommendedName>
        <fullName evidence="3">Recombinase</fullName>
    </recommendedName>
</protein>
<comment type="caution">
    <text evidence="1">The sequence shown here is derived from an EMBL/GenBank/DDBJ whole genome shotgun (WGS) entry which is preliminary data.</text>
</comment>
<evidence type="ECO:0000313" key="1">
    <source>
        <dbReference type="EMBL" id="OON34649.1"/>
    </source>
</evidence>
<dbReference type="STRING" id="1926881.BTJ39_23720"/>
<sequence length="223" mass="26114">MHESFFKPIISIEKFKLAQEIINARSKQMSNDDILLYLKRKLQENGKISGFIIDQDDSGPSSSVVANRFGGLINAYKLIGYTPEIDYSFLTINKMLRLKNEELIKEIERKLIEIDVSVNDKKLVKVNKSLTFSIVVSRCRSKGNDKYQWLVRLERSLNTDFNIVVRMNSLNTKPVDYFILPSLENFEKELKIKEQNTMLFELYRFENIDFFLNMLKPTFMEAS</sequence>
<keyword evidence="2" id="KW-1185">Reference proteome</keyword>
<dbReference type="EMBL" id="MRUL01000041">
    <property type="protein sequence ID" value="OON34649.1"/>
    <property type="molecule type" value="Genomic_DNA"/>
</dbReference>
<reference evidence="1 2" key="1">
    <citation type="submission" date="2016-12" db="EMBL/GenBank/DDBJ databases">
        <title>Izhakiella australiana sp. nov. of genus Izhakiella isolated from Australian desert.</title>
        <authorList>
            <person name="Ji M."/>
        </authorList>
    </citation>
    <scope>NUCLEOTIDE SEQUENCE [LARGE SCALE GENOMIC DNA]</scope>
    <source>
        <strain evidence="1 2">D4N98</strain>
    </source>
</reference>
<dbReference type="OrthoDB" id="5479610at2"/>
<name>A0A1S8Y6C0_9GAMM</name>